<comment type="caution">
    <text evidence="2">The sequence shown here is derived from an EMBL/GenBank/DDBJ whole genome shotgun (WGS) entry which is preliminary data.</text>
</comment>
<name>A0A9W7TE30_TRIRA</name>
<keyword evidence="3" id="KW-1185">Reference proteome</keyword>
<protein>
    <submittedName>
        <fullName evidence="2">Migration and invasion-inhibitory protein</fullName>
    </submittedName>
</protein>
<dbReference type="PANTHER" id="PTHR34831">
    <property type="entry name" value="MIGRATION AND INVASION-INHIBITORY PROTEIN"/>
    <property type="match status" value="1"/>
</dbReference>
<dbReference type="GO" id="GO:0030336">
    <property type="term" value="P:negative regulation of cell migration"/>
    <property type="evidence" value="ECO:0007669"/>
    <property type="project" value="InterPro"/>
</dbReference>
<dbReference type="Proteomes" id="UP001059041">
    <property type="component" value="Linkage Group LG20"/>
</dbReference>
<evidence type="ECO:0000256" key="1">
    <source>
        <dbReference type="SAM" id="MobiDB-lite"/>
    </source>
</evidence>
<proteinExistence type="predicted"/>
<dbReference type="AlphaFoldDB" id="A0A9W7TE30"/>
<dbReference type="GO" id="GO:0010972">
    <property type="term" value="P:negative regulation of G2/M transition of mitotic cell cycle"/>
    <property type="evidence" value="ECO:0007669"/>
    <property type="project" value="InterPro"/>
</dbReference>
<feature type="region of interest" description="Disordered" evidence="1">
    <location>
        <begin position="90"/>
        <end position="111"/>
    </location>
</feature>
<feature type="compositionally biased region" description="Polar residues" evidence="1">
    <location>
        <begin position="154"/>
        <end position="165"/>
    </location>
</feature>
<organism evidence="2 3">
    <name type="scientific">Triplophysa rosa</name>
    <name type="common">Cave loach</name>
    <dbReference type="NCBI Taxonomy" id="992332"/>
    <lineage>
        <taxon>Eukaryota</taxon>
        <taxon>Metazoa</taxon>
        <taxon>Chordata</taxon>
        <taxon>Craniata</taxon>
        <taxon>Vertebrata</taxon>
        <taxon>Euteleostomi</taxon>
        <taxon>Actinopterygii</taxon>
        <taxon>Neopterygii</taxon>
        <taxon>Teleostei</taxon>
        <taxon>Ostariophysi</taxon>
        <taxon>Cypriniformes</taxon>
        <taxon>Nemacheilidae</taxon>
        <taxon>Triplophysa</taxon>
    </lineage>
</organism>
<dbReference type="InterPro" id="IPR031466">
    <property type="entry name" value="MIIP"/>
</dbReference>
<sequence>MAELKQLEALRRQNKRLLEKLTKQAEIVHESKLSRPDEEVAGQSSVCEVFTGCSGQRRAPLAERNGDLTVTGRASVARASYKPKTKLETFKTPGERFDGDGKVPMPDQHKHDHTSALTAYSKLLQDTGHRRTTRLIPPKTAPLTQDKMQRDFESTTSLSPGQENDTASERQRIQPLLGYDWIAGLVDVESSLSERPEHFFSELQSFRQVNRDECVHSLLSGPPLVADLASSTVKGEEPQEPADMHQCTFCYRINSRLFATPLDPQAACPVCKMPKSNQPHTDAEPAIIRVSIPRSTLLPSYKYNAHRRCSFDPSDSLGLPSHCLSGWSNPTLNSGSLMSSLDLRGSLTTPAAGSTLSCSNNKLDSSLFKQSRHQRSNQYFKVSRLPRYHFQHLDTKMPESYYSPDTSTNH</sequence>
<accession>A0A9W7TE30</accession>
<evidence type="ECO:0000313" key="2">
    <source>
        <dbReference type="EMBL" id="KAI7795254.1"/>
    </source>
</evidence>
<reference evidence="2" key="1">
    <citation type="submission" date="2021-02" db="EMBL/GenBank/DDBJ databases">
        <title>Comparative genomics reveals that relaxation of natural selection precedes convergent phenotypic evolution of cavefish.</title>
        <authorList>
            <person name="Peng Z."/>
        </authorList>
    </citation>
    <scope>NUCLEOTIDE SEQUENCE</scope>
    <source>
        <tissue evidence="2">Muscle</tissue>
    </source>
</reference>
<gene>
    <name evidence="2" type="ORF">IRJ41_012889</name>
</gene>
<dbReference type="PANTHER" id="PTHR34831:SF1">
    <property type="entry name" value="MIGRATION AND INVASION-INHIBITORY PROTEIN"/>
    <property type="match status" value="1"/>
</dbReference>
<evidence type="ECO:0000313" key="3">
    <source>
        <dbReference type="Proteomes" id="UP001059041"/>
    </source>
</evidence>
<dbReference type="Pfam" id="PF15734">
    <property type="entry name" value="MIIP"/>
    <property type="match status" value="1"/>
</dbReference>
<dbReference type="EMBL" id="JAFHDT010000020">
    <property type="protein sequence ID" value="KAI7795254.1"/>
    <property type="molecule type" value="Genomic_DNA"/>
</dbReference>
<feature type="region of interest" description="Disordered" evidence="1">
    <location>
        <begin position="140"/>
        <end position="169"/>
    </location>
</feature>